<comment type="caution">
    <text evidence="1">The sequence shown here is derived from an EMBL/GenBank/DDBJ whole genome shotgun (WGS) entry which is preliminary data.</text>
</comment>
<evidence type="ECO:0008006" key="3">
    <source>
        <dbReference type="Google" id="ProtNLM"/>
    </source>
</evidence>
<organism evidence="1 2">
    <name type="scientific">Roseibacillus ishigakijimensis</name>
    <dbReference type="NCBI Taxonomy" id="454146"/>
    <lineage>
        <taxon>Bacteria</taxon>
        <taxon>Pseudomonadati</taxon>
        <taxon>Verrucomicrobiota</taxon>
        <taxon>Verrucomicrobiia</taxon>
        <taxon>Verrucomicrobiales</taxon>
        <taxon>Verrucomicrobiaceae</taxon>
        <taxon>Roseibacillus</taxon>
    </lineage>
</organism>
<dbReference type="RefSeq" id="WP_200390082.1">
    <property type="nucleotide sequence ID" value="NZ_JAENIO010000002.1"/>
</dbReference>
<accession>A0A934RNM9</accession>
<protein>
    <recommendedName>
        <fullName evidence="3">Cytochrome c domain-containing protein</fullName>
    </recommendedName>
</protein>
<sequence length="431" mass="48264">MIIFRKFSLISFFVSALTAIGQEFYEESPLYYSEAEVDTPLTRIADRIEAGEKLLQGEDDRAILAEVLALLEVPVESQTLVYSKTSAQNARINPWTPRAIYFSDNAYVGWVQRGSIETITFDPKLGAVFHLIDLDRREEGAAPAIRREASCLSCHASSQTNGAPGILVRSVYPDESGRPLFDWGSFHTTHRSPIVERWGGWYVTGRAGPAGHLGNMTFSDQGRQSLVGGQGPVSNLADHLNIEPYLGGGHSDVVALMILEHQVAVHNAIVSGHLATQRFLYQNEAIRKATGEKSDAPLSETYQNALQHYGDKIVRALLFEGEFELVDEGVEGGEAFQKAFALPARKNKRGRSLRDLRLYERLFKYRCSYLIYSEPFTHLHPLLKSEVLRQIHHILTEPDKHPDFGYLSKSERKHILSILSETLPAWAEVNS</sequence>
<dbReference type="EMBL" id="JAENIO010000002">
    <property type="protein sequence ID" value="MBK1832648.1"/>
    <property type="molecule type" value="Genomic_DNA"/>
</dbReference>
<gene>
    <name evidence="1" type="ORF">JIN78_01130</name>
</gene>
<reference evidence="1" key="1">
    <citation type="submission" date="2021-01" db="EMBL/GenBank/DDBJ databases">
        <title>Modified the classification status of verrucomicrobia.</title>
        <authorList>
            <person name="Feng X."/>
        </authorList>
    </citation>
    <scope>NUCLEOTIDE SEQUENCE</scope>
    <source>
        <strain evidence="1">KCTC 12986</strain>
    </source>
</reference>
<evidence type="ECO:0000313" key="1">
    <source>
        <dbReference type="EMBL" id="MBK1832648.1"/>
    </source>
</evidence>
<name>A0A934RNM9_9BACT</name>
<keyword evidence="2" id="KW-1185">Reference proteome</keyword>
<evidence type="ECO:0000313" key="2">
    <source>
        <dbReference type="Proteomes" id="UP000604083"/>
    </source>
</evidence>
<proteinExistence type="predicted"/>
<dbReference type="Proteomes" id="UP000604083">
    <property type="component" value="Unassembled WGS sequence"/>
</dbReference>
<dbReference type="AlphaFoldDB" id="A0A934RNM9"/>